<dbReference type="Pfam" id="PF03392">
    <property type="entry name" value="OS-D"/>
    <property type="match status" value="1"/>
</dbReference>
<comment type="caution">
    <text evidence="2">The sequence shown here is derived from an EMBL/GenBank/DDBJ whole genome shotgun (WGS) entry which is preliminary data.</text>
</comment>
<sequence length="127" mass="14312">MLRTVFILSFVAALSVAYPQGSYSDKFDNVNVDAILNDEATYQTYFNCLANRGPCSPEGDALKRILPDALQNRCNKCTEKQKAGAIKIITFLLLKKHSDFEVLANIYDPQGIYRQKYGDLVKKRIGK</sequence>
<feature type="signal peptide" evidence="1">
    <location>
        <begin position="1"/>
        <end position="17"/>
    </location>
</feature>
<dbReference type="Gene3D" id="1.10.2080.10">
    <property type="entry name" value="Insect odorant-binding protein A10/Ejaculatory bulb-specific protein 3"/>
    <property type="match status" value="1"/>
</dbReference>
<feature type="chain" id="PRO_5043418644" description="Chemosensory protein" evidence="1">
    <location>
        <begin position="18"/>
        <end position="127"/>
    </location>
</feature>
<evidence type="ECO:0000313" key="2">
    <source>
        <dbReference type="EMBL" id="KAK9506679.1"/>
    </source>
</evidence>
<evidence type="ECO:0000256" key="1">
    <source>
        <dbReference type="SAM" id="SignalP"/>
    </source>
</evidence>
<dbReference type="PANTHER" id="PTHR11257">
    <property type="entry name" value="CHEMOSENSORY PROTEIN-RELATED"/>
    <property type="match status" value="1"/>
</dbReference>
<evidence type="ECO:0008006" key="4">
    <source>
        <dbReference type="Google" id="ProtNLM"/>
    </source>
</evidence>
<dbReference type="PANTHER" id="PTHR11257:SF12">
    <property type="entry name" value="EJACULATORY BULB-SPECIFIC PROTEIN 3-RELATED"/>
    <property type="match status" value="1"/>
</dbReference>
<dbReference type="SUPFAM" id="SSF100910">
    <property type="entry name" value="Chemosensory protein Csp2"/>
    <property type="match status" value="1"/>
</dbReference>
<organism evidence="2 3">
    <name type="scientific">Rhynocoris fuscipes</name>
    <dbReference type="NCBI Taxonomy" id="488301"/>
    <lineage>
        <taxon>Eukaryota</taxon>
        <taxon>Metazoa</taxon>
        <taxon>Ecdysozoa</taxon>
        <taxon>Arthropoda</taxon>
        <taxon>Hexapoda</taxon>
        <taxon>Insecta</taxon>
        <taxon>Pterygota</taxon>
        <taxon>Neoptera</taxon>
        <taxon>Paraneoptera</taxon>
        <taxon>Hemiptera</taxon>
        <taxon>Heteroptera</taxon>
        <taxon>Panheteroptera</taxon>
        <taxon>Cimicomorpha</taxon>
        <taxon>Reduviidae</taxon>
        <taxon>Harpactorinae</taxon>
        <taxon>Harpactorini</taxon>
        <taxon>Rhynocoris</taxon>
    </lineage>
</organism>
<dbReference type="Proteomes" id="UP001461498">
    <property type="component" value="Unassembled WGS sequence"/>
</dbReference>
<accession>A0AAW1DDQ4</accession>
<dbReference type="InterPro" id="IPR005055">
    <property type="entry name" value="A10/PebIII"/>
</dbReference>
<keyword evidence="1" id="KW-0732">Signal</keyword>
<proteinExistence type="predicted"/>
<dbReference type="EMBL" id="JAPXFL010000005">
    <property type="protein sequence ID" value="KAK9506679.1"/>
    <property type="molecule type" value="Genomic_DNA"/>
</dbReference>
<dbReference type="AlphaFoldDB" id="A0AAW1DDQ4"/>
<reference evidence="2 3" key="1">
    <citation type="submission" date="2022-12" db="EMBL/GenBank/DDBJ databases">
        <title>Chromosome-level genome assembly of true bugs.</title>
        <authorList>
            <person name="Ma L."/>
            <person name="Li H."/>
        </authorList>
    </citation>
    <scope>NUCLEOTIDE SEQUENCE [LARGE SCALE GENOMIC DNA]</scope>
    <source>
        <strain evidence="2">Lab_2022b</strain>
    </source>
</reference>
<dbReference type="InterPro" id="IPR036682">
    <property type="entry name" value="OS_D_A10/PebIII_sf"/>
</dbReference>
<protein>
    <recommendedName>
        <fullName evidence="4">Chemosensory protein</fullName>
    </recommendedName>
</protein>
<evidence type="ECO:0000313" key="3">
    <source>
        <dbReference type="Proteomes" id="UP001461498"/>
    </source>
</evidence>
<keyword evidence="3" id="KW-1185">Reference proteome</keyword>
<gene>
    <name evidence="2" type="ORF">O3M35_008571</name>
</gene>
<name>A0AAW1DDQ4_9HEMI</name>